<sequence>MIKEKSKIDFDYEVKKIYKEKFYDSLEECIKDFEFPKNSDEIYVDEKDFKIAFKDTKYIKKLTLDFKSFAELYKNNFSSLIVIFHINKDISLFEISDIIENFNNNLPKETQIIFGSKFFDIPKDEQKIELYFNDTKRESLEKFKYNFSSIAPDKSCKKENDAIFTNYENIINIRELGSNDLKELFELIINKNFIKNIKSYDDFVVLIKEIKEKNDYKMFGLFVDDTLVCYAGVSIQTTLYYKKHLFINELNIMFEYDENYSSQMIDFLSDFALKNNCHYLVTYDVYKHENIYFYRFLERNKFIYGDFFRYIKIK</sequence>
<evidence type="ECO:0000313" key="4">
    <source>
        <dbReference type="Proteomes" id="UP000515842"/>
    </source>
</evidence>
<keyword evidence="2" id="KW-0342">GTP-binding</keyword>
<proteinExistence type="predicted"/>
<dbReference type="SUPFAM" id="SSF55729">
    <property type="entry name" value="Acyl-CoA N-acyltransferases (Nat)"/>
    <property type="match status" value="1"/>
</dbReference>
<dbReference type="Gene3D" id="3.40.630.30">
    <property type="match status" value="1"/>
</dbReference>
<name>A0A7G9LP04_9BACT</name>
<dbReference type="InterPro" id="IPR016181">
    <property type="entry name" value="Acyl_CoA_acyltransferase"/>
</dbReference>
<dbReference type="InterPro" id="IPR008280">
    <property type="entry name" value="Tub_FtsZ_C"/>
</dbReference>
<dbReference type="AlphaFoldDB" id="A0A7G9LP04"/>
<keyword evidence="1" id="KW-0547">Nucleotide-binding</keyword>
<evidence type="ECO:0000256" key="2">
    <source>
        <dbReference type="ARBA" id="ARBA00023134"/>
    </source>
</evidence>
<gene>
    <name evidence="3" type="ORF">HOO34_01020</name>
</gene>
<dbReference type="RefSeq" id="WP_187474656.1">
    <property type="nucleotide sequence ID" value="NZ_CP060693.1"/>
</dbReference>
<accession>A0A7G9LP04</accession>
<dbReference type="SUPFAM" id="SSF55307">
    <property type="entry name" value="Tubulin C-terminal domain-like"/>
    <property type="match status" value="1"/>
</dbReference>
<dbReference type="GO" id="GO:0005525">
    <property type="term" value="F:GTP binding"/>
    <property type="evidence" value="ECO:0007669"/>
    <property type="project" value="UniProtKB-KW"/>
</dbReference>
<evidence type="ECO:0000313" key="3">
    <source>
        <dbReference type="EMBL" id="QNM90353.1"/>
    </source>
</evidence>
<organism evidence="3 4">
    <name type="scientific">Aliarcobacter cryaerophilus</name>
    <dbReference type="NCBI Taxonomy" id="28198"/>
    <lineage>
        <taxon>Bacteria</taxon>
        <taxon>Pseudomonadati</taxon>
        <taxon>Campylobacterota</taxon>
        <taxon>Epsilonproteobacteria</taxon>
        <taxon>Campylobacterales</taxon>
        <taxon>Arcobacteraceae</taxon>
        <taxon>Aliarcobacter</taxon>
    </lineage>
</organism>
<reference evidence="3 4" key="1">
    <citation type="journal article" date="2020" name="Front. Microbiol.">
        <title>Genomic Analysis and Antimicrobial Resistance of Aliarcobacter cryaerophilus Strains From German Water Poultry.</title>
        <authorList>
            <person name="Muller E."/>
            <person name="Hotzel H."/>
            <person name="Ahlers C."/>
            <person name="Hanel I."/>
            <person name="Tomaso H."/>
            <person name="Abdel-Glil M.Y."/>
        </authorList>
    </citation>
    <scope>NUCLEOTIDE SEQUENCE [LARGE SCALE GENOMIC DNA]</scope>
    <source>
        <strain evidence="3 4">16CS1285-4</strain>
    </source>
</reference>
<dbReference type="EMBL" id="CP060693">
    <property type="protein sequence ID" value="QNM90353.1"/>
    <property type="molecule type" value="Genomic_DNA"/>
</dbReference>
<dbReference type="Proteomes" id="UP000515842">
    <property type="component" value="Chromosome"/>
</dbReference>
<evidence type="ECO:0000256" key="1">
    <source>
        <dbReference type="ARBA" id="ARBA00022741"/>
    </source>
</evidence>
<protein>
    <submittedName>
        <fullName evidence="3">Uncharacterized protein</fullName>
    </submittedName>
</protein>